<name>A0AAW2EJ61_9HYME</name>
<dbReference type="AlphaFoldDB" id="A0AAW2EJ61"/>
<keyword evidence="2" id="KW-1185">Reference proteome</keyword>
<proteinExistence type="predicted"/>
<dbReference type="EMBL" id="JADYXP020000024">
    <property type="protein sequence ID" value="KAL0101667.1"/>
    <property type="molecule type" value="Genomic_DNA"/>
</dbReference>
<gene>
    <name evidence="1" type="ORF">PUN28_019075</name>
</gene>
<reference evidence="1 2" key="1">
    <citation type="submission" date="2023-03" db="EMBL/GenBank/DDBJ databases">
        <title>High recombination rates correlate with genetic variation in Cardiocondyla obscurior ants.</title>
        <authorList>
            <person name="Errbii M."/>
        </authorList>
    </citation>
    <scope>NUCLEOTIDE SEQUENCE [LARGE SCALE GENOMIC DNA]</scope>
    <source>
        <strain evidence="1">Alpha-2009</strain>
        <tissue evidence="1">Whole body</tissue>
    </source>
</reference>
<protein>
    <submittedName>
        <fullName evidence="1">Uncharacterized protein</fullName>
    </submittedName>
</protein>
<evidence type="ECO:0000313" key="1">
    <source>
        <dbReference type="EMBL" id="KAL0101667.1"/>
    </source>
</evidence>
<accession>A0AAW2EJ61</accession>
<dbReference type="Proteomes" id="UP001430953">
    <property type="component" value="Unassembled WGS sequence"/>
</dbReference>
<comment type="caution">
    <text evidence="1">The sequence shown here is derived from an EMBL/GenBank/DDBJ whole genome shotgun (WGS) entry which is preliminary data.</text>
</comment>
<sequence>MLSHIENGKGTEDGRDYPALSTRDFVVNNASSWRRTRRSESWQSVRSGWPLAISLSLVPSPPVTLCLARAYPLTSVVSRSLFPSPYLSPEPVAHKLIRSRCLLARKQTLGPLTNHSLDLAILREFKRRWVMWNNYGIFANRNYKLHLENPKSCESICRVHVSRSFFLDYPTGASLIRVSTFFAFLALFSPERGRREDSLFAPSFSSRKSRRAGRSGEKR</sequence>
<evidence type="ECO:0000313" key="2">
    <source>
        <dbReference type="Proteomes" id="UP001430953"/>
    </source>
</evidence>
<organism evidence="1 2">
    <name type="scientific">Cardiocondyla obscurior</name>
    <dbReference type="NCBI Taxonomy" id="286306"/>
    <lineage>
        <taxon>Eukaryota</taxon>
        <taxon>Metazoa</taxon>
        <taxon>Ecdysozoa</taxon>
        <taxon>Arthropoda</taxon>
        <taxon>Hexapoda</taxon>
        <taxon>Insecta</taxon>
        <taxon>Pterygota</taxon>
        <taxon>Neoptera</taxon>
        <taxon>Endopterygota</taxon>
        <taxon>Hymenoptera</taxon>
        <taxon>Apocrita</taxon>
        <taxon>Aculeata</taxon>
        <taxon>Formicoidea</taxon>
        <taxon>Formicidae</taxon>
        <taxon>Myrmicinae</taxon>
        <taxon>Cardiocondyla</taxon>
    </lineage>
</organism>